<dbReference type="PROSITE" id="PS51201">
    <property type="entry name" value="RCK_N"/>
    <property type="match status" value="2"/>
</dbReference>
<dbReference type="NCBIfam" id="NF007031">
    <property type="entry name" value="PRK09496.1-2"/>
    <property type="match status" value="1"/>
</dbReference>
<dbReference type="Proteomes" id="UP000003244">
    <property type="component" value="Unassembled WGS sequence"/>
</dbReference>
<dbReference type="InterPro" id="IPR003148">
    <property type="entry name" value="RCK_N"/>
</dbReference>
<dbReference type="eggNOG" id="COG0569">
    <property type="taxonomic scope" value="Bacteria"/>
</dbReference>
<dbReference type="InterPro" id="IPR036721">
    <property type="entry name" value="RCK_C_sf"/>
</dbReference>
<dbReference type="InterPro" id="IPR006036">
    <property type="entry name" value="K_uptake_TrkA"/>
</dbReference>
<protein>
    <recommendedName>
        <fullName evidence="1">Trk system potassium uptake protein TrkA</fullName>
    </recommendedName>
</protein>
<dbReference type="GO" id="GO:0015079">
    <property type="term" value="F:potassium ion transmembrane transporter activity"/>
    <property type="evidence" value="ECO:0007669"/>
    <property type="project" value="InterPro"/>
</dbReference>
<keyword evidence="10" id="KW-1185">Reference proteome</keyword>
<dbReference type="PANTHER" id="PTHR43833:SF5">
    <property type="entry name" value="TRK SYSTEM POTASSIUM UPTAKE PROTEIN TRKA"/>
    <property type="match status" value="1"/>
</dbReference>
<dbReference type="EMBL" id="ADGQ01000071">
    <property type="protein sequence ID" value="EFM64063.1"/>
    <property type="molecule type" value="Genomic_DNA"/>
</dbReference>
<feature type="domain" description="RCK N-terminal" evidence="7">
    <location>
        <begin position="1"/>
        <end position="120"/>
    </location>
</feature>
<evidence type="ECO:0000256" key="2">
    <source>
        <dbReference type="ARBA" id="ARBA00022448"/>
    </source>
</evidence>
<organism evidence="9 10">
    <name type="scientific">Peptostreptococcus stomatis DSM 17678</name>
    <dbReference type="NCBI Taxonomy" id="596315"/>
    <lineage>
        <taxon>Bacteria</taxon>
        <taxon>Bacillati</taxon>
        <taxon>Bacillota</taxon>
        <taxon>Clostridia</taxon>
        <taxon>Peptostreptococcales</taxon>
        <taxon>Peptostreptococcaceae</taxon>
        <taxon>Peptostreptococcus</taxon>
    </lineage>
</organism>
<dbReference type="Pfam" id="PF02254">
    <property type="entry name" value="TrkA_N"/>
    <property type="match status" value="2"/>
</dbReference>
<dbReference type="PRINTS" id="PR00335">
    <property type="entry name" value="KUPTAKETRKA"/>
</dbReference>
<keyword evidence="6" id="KW-0406">Ion transport</keyword>
<dbReference type="GO" id="GO:0005886">
    <property type="term" value="C:plasma membrane"/>
    <property type="evidence" value="ECO:0007669"/>
    <property type="project" value="InterPro"/>
</dbReference>
<dbReference type="InterPro" id="IPR050721">
    <property type="entry name" value="Trk_Ktr_HKT_K-transport"/>
</dbReference>
<feature type="domain" description="RCK C-terminal" evidence="8">
    <location>
        <begin position="371"/>
        <end position="452"/>
    </location>
</feature>
<evidence type="ECO:0000256" key="1">
    <source>
        <dbReference type="ARBA" id="ARBA00017378"/>
    </source>
</evidence>
<evidence type="ECO:0000259" key="7">
    <source>
        <dbReference type="PROSITE" id="PS51201"/>
    </source>
</evidence>
<dbReference type="STRING" id="596315.HMPREF0634_0886"/>
<keyword evidence="2" id="KW-0813">Transport</keyword>
<evidence type="ECO:0000256" key="4">
    <source>
        <dbReference type="ARBA" id="ARBA00022958"/>
    </source>
</evidence>
<dbReference type="Gene3D" id="3.30.70.1450">
    <property type="entry name" value="Regulator of K+ conductance, C-terminal domain"/>
    <property type="match status" value="2"/>
</dbReference>
<gene>
    <name evidence="9" type="primary">trkA</name>
    <name evidence="9" type="ORF">HMPREF0634_0886</name>
</gene>
<dbReference type="NCBIfam" id="NF007032">
    <property type="entry name" value="PRK09496.1-4"/>
    <property type="match status" value="1"/>
</dbReference>
<keyword evidence="5" id="KW-0520">NAD</keyword>
<name>E0E4Z1_9FIRM</name>
<dbReference type="SUPFAM" id="SSF51735">
    <property type="entry name" value="NAD(P)-binding Rossmann-fold domains"/>
    <property type="match status" value="2"/>
</dbReference>
<feature type="domain" description="RCK N-terminal" evidence="7">
    <location>
        <begin position="228"/>
        <end position="345"/>
    </location>
</feature>
<feature type="domain" description="RCK C-terminal" evidence="8">
    <location>
        <begin position="140"/>
        <end position="223"/>
    </location>
</feature>
<evidence type="ECO:0000256" key="5">
    <source>
        <dbReference type="ARBA" id="ARBA00023027"/>
    </source>
</evidence>
<dbReference type="InterPro" id="IPR006037">
    <property type="entry name" value="RCK_C"/>
</dbReference>
<dbReference type="Gene3D" id="3.40.50.720">
    <property type="entry name" value="NAD(P)-binding Rossmann-like Domain"/>
    <property type="match status" value="2"/>
</dbReference>
<dbReference type="PANTHER" id="PTHR43833">
    <property type="entry name" value="POTASSIUM CHANNEL PROTEIN 2-RELATED-RELATED"/>
    <property type="match status" value="1"/>
</dbReference>
<accession>E0E4Z1</accession>
<keyword evidence="3" id="KW-0633">Potassium transport</keyword>
<keyword evidence="4" id="KW-0630">Potassium</keyword>
<reference evidence="9 10" key="1">
    <citation type="submission" date="2010-08" db="EMBL/GenBank/DDBJ databases">
        <authorList>
            <person name="Harkins D.M."/>
            <person name="Madupu R."/>
            <person name="Durkin A.S."/>
            <person name="Torralba M."/>
            <person name="Methe B."/>
            <person name="Sutton G.G."/>
            <person name="Nelson K.E."/>
        </authorList>
    </citation>
    <scope>NUCLEOTIDE SEQUENCE [LARGE SCALE GENOMIC DNA]</scope>
    <source>
        <strain evidence="9 10">DSM 17678</strain>
    </source>
</reference>
<dbReference type="OrthoDB" id="9775180at2"/>
<dbReference type="AlphaFoldDB" id="E0E4Z1"/>
<dbReference type="NCBIfam" id="NF007033">
    <property type="entry name" value="PRK09496.1-5"/>
    <property type="match status" value="1"/>
</dbReference>
<comment type="caution">
    <text evidence="9">The sequence shown here is derived from an EMBL/GenBank/DDBJ whole genome shotgun (WGS) entry which is preliminary data.</text>
</comment>
<dbReference type="PROSITE" id="PS51202">
    <property type="entry name" value="RCK_C"/>
    <property type="match status" value="2"/>
</dbReference>
<proteinExistence type="predicted"/>
<evidence type="ECO:0000256" key="6">
    <source>
        <dbReference type="ARBA" id="ARBA00023065"/>
    </source>
</evidence>
<evidence type="ECO:0000313" key="10">
    <source>
        <dbReference type="Proteomes" id="UP000003244"/>
    </source>
</evidence>
<evidence type="ECO:0000313" key="9">
    <source>
        <dbReference type="EMBL" id="EFM64063.1"/>
    </source>
</evidence>
<dbReference type="NCBIfam" id="NF007039">
    <property type="entry name" value="PRK09496.3-2"/>
    <property type="match status" value="1"/>
</dbReference>
<sequence length="454" mass="50568">MKIVIIGGGKVGSKLSEELSNESHDVTVIEQDIDVINRINSNQDVACINGNAINREILKEAGVEEADLLIGCTSSDEINMFSCLFAKNLGAKNTIARVRNPEYYSQLNYIKEDLGLSMIINPEFVAANVISRILRFPSAIKVETFAKGKVEIMEFKIYENSNLPGMQMRDVVRTFGIKVLVCAVQRRDEVFIPDGTFIFEQGDKLSIAASHEDLEKFLKKVGGLKRKVKTVMIIGGGKIAYYLCKSLENINIKTKIIERDRKTCHFLAQNLPKVDIIHGDGTDNQILEEEGIHEVDAFVSLTGIDEENIIMSMYADSKGVSKVITKISQSTFKDMIDTFNLDTVISPKELTATRILQYVKAMNNSYGSQLNSLYRIVNDKVEVLEFSVSATGRVVNQPLRDLKFKKGMLIACIVRNGKIIIPGGDDKIMVGDNIIIVTSSLKITDIEDILERNV</sequence>
<dbReference type="Pfam" id="PF02080">
    <property type="entry name" value="TrkA_C"/>
    <property type="match status" value="2"/>
</dbReference>
<evidence type="ECO:0000259" key="8">
    <source>
        <dbReference type="PROSITE" id="PS51202"/>
    </source>
</evidence>
<dbReference type="NCBIfam" id="NF007041">
    <property type="entry name" value="PRK09496.3-4"/>
    <property type="match status" value="1"/>
</dbReference>
<dbReference type="InterPro" id="IPR036291">
    <property type="entry name" value="NAD(P)-bd_dom_sf"/>
</dbReference>
<dbReference type="SUPFAM" id="SSF116726">
    <property type="entry name" value="TrkA C-terminal domain-like"/>
    <property type="match status" value="2"/>
</dbReference>
<evidence type="ECO:0000256" key="3">
    <source>
        <dbReference type="ARBA" id="ARBA00022538"/>
    </source>
</evidence>